<dbReference type="GO" id="GO:0003700">
    <property type="term" value="F:DNA-binding transcription factor activity"/>
    <property type="evidence" value="ECO:0007669"/>
    <property type="project" value="InterPro"/>
</dbReference>
<protein>
    <submittedName>
        <fullName evidence="6">DNA-binding transcriptional LysR family regulator</fullName>
    </submittedName>
</protein>
<reference evidence="6 7" key="1">
    <citation type="submission" date="2018-04" db="EMBL/GenBank/DDBJ databases">
        <title>Genomic Encyclopedia of Archaeal and Bacterial Type Strains, Phase II (KMG-II): from individual species to whole genera.</title>
        <authorList>
            <person name="Goeker M."/>
        </authorList>
    </citation>
    <scope>NUCLEOTIDE SEQUENCE [LARGE SCALE GENOMIC DNA]</scope>
    <source>
        <strain evidence="6 7">DSM 18806</strain>
    </source>
</reference>
<dbReference type="InterPro" id="IPR036390">
    <property type="entry name" value="WH_DNA-bd_sf"/>
</dbReference>
<evidence type="ECO:0000313" key="6">
    <source>
        <dbReference type="EMBL" id="PTQ83831.1"/>
    </source>
</evidence>
<evidence type="ECO:0000259" key="5">
    <source>
        <dbReference type="PROSITE" id="PS50931"/>
    </source>
</evidence>
<keyword evidence="7" id="KW-1185">Reference proteome</keyword>
<dbReference type="PROSITE" id="PS50931">
    <property type="entry name" value="HTH_LYSR"/>
    <property type="match status" value="1"/>
</dbReference>
<comment type="caution">
    <text evidence="6">The sequence shown here is derived from an EMBL/GenBank/DDBJ whole genome shotgun (WGS) entry which is preliminary data.</text>
</comment>
<dbReference type="InterPro" id="IPR050950">
    <property type="entry name" value="HTH-type_LysR_regulators"/>
</dbReference>
<dbReference type="EMBL" id="QAOM01000012">
    <property type="protein sequence ID" value="PTQ83831.1"/>
    <property type="molecule type" value="Genomic_DNA"/>
</dbReference>
<dbReference type="CDD" id="cd05466">
    <property type="entry name" value="PBP2_LTTR_substrate"/>
    <property type="match status" value="1"/>
</dbReference>
<dbReference type="Proteomes" id="UP000244161">
    <property type="component" value="Unassembled WGS sequence"/>
</dbReference>
<evidence type="ECO:0000256" key="1">
    <source>
        <dbReference type="ARBA" id="ARBA00009437"/>
    </source>
</evidence>
<dbReference type="RefSeq" id="WP_108033026.1">
    <property type="nucleotide sequence ID" value="NZ_QAOM01000012.1"/>
</dbReference>
<dbReference type="GO" id="GO:0003677">
    <property type="term" value="F:DNA binding"/>
    <property type="evidence" value="ECO:0007669"/>
    <property type="project" value="UniProtKB-KW"/>
</dbReference>
<evidence type="ECO:0000256" key="3">
    <source>
        <dbReference type="ARBA" id="ARBA00023125"/>
    </source>
</evidence>
<keyword evidence="2" id="KW-0805">Transcription regulation</keyword>
<dbReference type="AlphaFoldDB" id="A0A2T5IJ62"/>
<sequence length="297" mass="33771">MEFRVLQYFLTIAREESISGAAEFLHITQPTLSRQMKELEEELGKQLFIRGNRKITLTDDGMLLRKRAEEIIQLVEKTESEMNADDTEFSGDIYIGGGESEGMRIIARAISRAQSEHPLLKFHLFSGNAEDVTDRLDKGLLDFGVFVEPTNMTKYDFIKLPTKDIWGILMRKDSPLAALERITPKDLRGKPVICSNQLLVKNELAGWLGGNERSLNIVTTYNLLYNASLLVEENQHYALCLDGIIHTGEGSDLCFRPLEPRLEVGLHFVWKKYQVFSKAADYFLGLVQEEAKSQSKH</sequence>
<evidence type="ECO:0000256" key="2">
    <source>
        <dbReference type="ARBA" id="ARBA00023015"/>
    </source>
</evidence>
<accession>A0A2T5IJ62</accession>
<dbReference type="PANTHER" id="PTHR30419:SF8">
    <property type="entry name" value="NITROGEN ASSIMILATION TRANSCRIPTIONAL ACTIVATOR-RELATED"/>
    <property type="match status" value="1"/>
</dbReference>
<keyword evidence="3 6" id="KW-0238">DNA-binding</keyword>
<dbReference type="Pfam" id="PF00126">
    <property type="entry name" value="HTH_1"/>
    <property type="match status" value="1"/>
</dbReference>
<dbReference type="Gene3D" id="3.40.190.290">
    <property type="match status" value="1"/>
</dbReference>
<dbReference type="InterPro" id="IPR000847">
    <property type="entry name" value="LysR_HTH_N"/>
</dbReference>
<gene>
    <name evidence="6" type="ORF">C8U37_112101</name>
</gene>
<dbReference type="SUPFAM" id="SSF53850">
    <property type="entry name" value="Periplasmic binding protein-like II"/>
    <property type="match status" value="1"/>
</dbReference>
<dbReference type="PANTHER" id="PTHR30419">
    <property type="entry name" value="HTH-TYPE TRANSCRIPTIONAL REGULATOR YBHD"/>
    <property type="match status" value="1"/>
</dbReference>
<comment type="similarity">
    <text evidence="1">Belongs to the LysR transcriptional regulatory family.</text>
</comment>
<evidence type="ECO:0000313" key="7">
    <source>
        <dbReference type="Proteomes" id="UP000244161"/>
    </source>
</evidence>
<dbReference type="PRINTS" id="PR00039">
    <property type="entry name" value="HTHLYSR"/>
</dbReference>
<dbReference type="GO" id="GO:0005829">
    <property type="term" value="C:cytosol"/>
    <property type="evidence" value="ECO:0007669"/>
    <property type="project" value="TreeGrafter"/>
</dbReference>
<dbReference type="FunFam" id="1.10.10.10:FF:000001">
    <property type="entry name" value="LysR family transcriptional regulator"/>
    <property type="match status" value="1"/>
</dbReference>
<proteinExistence type="inferred from homology"/>
<evidence type="ECO:0000256" key="4">
    <source>
        <dbReference type="ARBA" id="ARBA00023163"/>
    </source>
</evidence>
<dbReference type="Gene3D" id="1.10.10.10">
    <property type="entry name" value="Winged helix-like DNA-binding domain superfamily/Winged helix DNA-binding domain"/>
    <property type="match status" value="1"/>
</dbReference>
<organism evidence="6 7">
    <name type="scientific">Trichococcus patagoniensis</name>
    <dbReference type="NCBI Taxonomy" id="382641"/>
    <lineage>
        <taxon>Bacteria</taxon>
        <taxon>Bacillati</taxon>
        <taxon>Bacillota</taxon>
        <taxon>Bacilli</taxon>
        <taxon>Lactobacillales</taxon>
        <taxon>Carnobacteriaceae</taxon>
        <taxon>Trichococcus</taxon>
    </lineage>
</organism>
<dbReference type="InterPro" id="IPR005119">
    <property type="entry name" value="LysR_subst-bd"/>
</dbReference>
<dbReference type="Pfam" id="PF03466">
    <property type="entry name" value="LysR_substrate"/>
    <property type="match status" value="1"/>
</dbReference>
<dbReference type="InterPro" id="IPR036388">
    <property type="entry name" value="WH-like_DNA-bd_sf"/>
</dbReference>
<feature type="domain" description="HTH lysR-type" evidence="5">
    <location>
        <begin position="1"/>
        <end position="58"/>
    </location>
</feature>
<name>A0A2T5IJ62_9LACT</name>
<dbReference type="OrthoDB" id="9803735at2"/>
<keyword evidence="4" id="KW-0804">Transcription</keyword>
<dbReference type="SUPFAM" id="SSF46785">
    <property type="entry name" value="Winged helix' DNA-binding domain"/>
    <property type="match status" value="1"/>
</dbReference>